<evidence type="ECO:0000313" key="2">
    <source>
        <dbReference type="Proteomes" id="UP000827872"/>
    </source>
</evidence>
<gene>
    <name evidence="1" type="ORF">K3G42_006906</name>
</gene>
<dbReference type="Proteomes" id="UP000827872">
    <property type="component" value="Linkage Group LG01"/>
</dbReference>
<reference evidence="1" key="1">
    <citation type="submission" date="2021-08" db="EMBL/GenBank/DDBJ databases">
        <title>The first chromosome-level gecko genome reveals the dynamic sex chromosomes of Neotropical dwarf geckos (Sphaerodactylidae: Sphaerodactylus).</title>
        <authorList>
            <person name="Pinto B.J."/>
            <person name="Keating S.E."/>
            <person name="Gamble T."/>
        </authorList>
    </citation>
    <scope>NUCLEOTIDE SEQUENCE</scope>
    <source>
        <strain evidence="1">TG3544</strain>
    </source>
</reference>
<proteinExistence type="predicted"/>
<accession>A0ACB8G7T6</accession>
<keyword evidence="2" id="KW-1185">Reference proteome</keyword>
<organism evidence="1 2">
    <name type="scientific">Sphaerodactylus townsendi</name>
    <dbReference type="NCBI Taxonomy" id="933632"/>
    <lineage>
        <taxon>Eukaryota</taxon>
        <taxon>Metazoa</taxon>
        <taxon>Chordata</taxon>
        <taxon>Craniata</taxon>
        <taxon>Vertebrata</taxon>
        <taxon>Euteleostomi</taxon>
        <taxon>Lepidosauria</taxon>
        <taxon>Squamata</taxon>
        <taxon>Bifurcata</taxon>
        <taxon>Gekkota</taxon>
        <taxon>Sphaerodactylidae</taxon>
        <taxon>Sphaerodactylus</taxon>
    </lineage>
</organism>
<evidence type="ECO:0000313" key="1">
    <source>
        <dbReference type="EMBL" id="KAH8015668.1"/>
    </source>
</evidence>
<name>A0ACB8G7T6_9SAUR</name>
<dbReference type="EMBL" id="CM037614">
    <property type="protein sequence ID" value="KAH8015668.1"/>
    <property type="molecule type" value="Genomic_DNA"/>
</dbReference>
<comment type="caution">
    <text evidence="1">The sequence shown here is derived from an EMBL/GenBank/DDBJ whole genome shotgun (WGS) entry which is preliminary data.</text>
</comment>
<sequence>MAISLRAMTGMWTFQLFLLCLAPALVPAVKINAKGREVIYLAKGDSVKLGCPYELEPEDNGPNSLDIEWTQMNSDPTSLDHVILIYQDQQVVRPGYPYVQQRAGSAVQDSRRFGHPGLHHAVLVGKPNGHHLGSAGSVGDCCFGLQQRVNFAIQDPSQYDASIDLKNVQVSDSATYECKVKKTSVASRKVTVTVLERPSVPQCSIAGRVGLGRDVTLRCSSPTGSSPLHYQWSKVGNWMPPSATKGSNPGDLLIRNLSDDHEGLYQCSVTNKVGSTQCVLEISLAADADQVGLIVGSVFGSLLLLLLLLSLIVGLVCCCKRKRTKDRCNEIRVDTAPPRTKCASRTNSLRSVLGYIPHSLSFSQQRKYDSPTEQGRVEMIRPTKEADTSCAVDSREDQDGGCSSVVTTKARVHYADSVPSYSQVKGGASSTQLSTGTNSGNHKSTSDEDLSNGKRSHPGKYGGVPVMVPALSREDLVI</sequence>
<protein>
    <submittedName>
        <fullName evidence="1">Uncharacterized protein</fullName>
    </submittedName>
</protein>